<organism evidence="3 4">
    <name type="scientific">Armillaria gallica</name>
    <name type="common">Bulbous honey fungus</name>
    <name type="synonym">Armillaria bulbosa</name>
    <dbReference type="NCBI Taxonomy" id="47427"/>
    <lineage>
        <taxon>Eukaryota</taxon>
        <taxon>Fungi</taxon>
        <taxon>Dikarya</taxon>
        <taxon>Basidiomycota</taxon>
        <taxon>Agaricomycotina</taxon>
        <taxon>Agaricomycetes</taxon>
        <taxon>Agaricomycetidae</taxon>
        <taxon>Agaricales</taxon>
        <taxon>Marasmiineae</taxon>
        <taxon>Physalacriaceae</taxon>
        <taxon>Armillaria</taxon>
    </lineage>
</organism>
<dbReference type="GO" id="GO:0006508">
    <property type="term" value="P:proteolysis"/>
    <property type="evidence" value="ECO:0007669"/>
    <property type="project" value="InterPro"/>
</dbReference>
<dbReference type="InParanoid" id="A0A2H3EJH4"/>
<dbReference type="STRING" id="47427.A0A2H3EJH4"/>
<dbReference type="OMA" id="HVERQAN"/>
<dbReference type="PANTHER" id="PTHR48104">
    <property type="entry name" value="METACASPASE-4"/>
    <property type="match status" value="1"/>
</dbReference>
<accession>A0A2H3EJH4</accession>
<evidence type="ECO:0000313" key="3">
    <source>
        <dbReference type="EMBL" id="PBL00254.1"/>
    </source>
</evidence>
<dbReference type="Proteomes" id="UP000217790">
    <property type="component" value="Unassembled WGS sequence"/>
</dbReference>
<reference evidence="4" key="1">
    <citation type="journal article" date="2017" name="Nat. Ecol. Evol.">
        <title>Genome expansion and lineage-specific genetic innovations in the forest pathogenic fungi Armillaria.</title>
        <authorList>
            <person name="Sipos G."/>
            <person name="Prasanna A.N."/>
            <person name="Walter M.C."/>
            <person name="O'Connor E."/>
            <person name="Balint B."/>
            <person name="Krizsan K."/>
            <person name="Kiss B."/>
            <person name="Hess J."/>
            <person name="Varga T."/>
            <person name="Slot J."/>
            <person name="Riley R."/>
            <person name="Boka B."/>
            <person name="Rigling D."/>
            <person name="Barry K."/>
            <person name="Lee J."/>
            <person name="Mihaltcheva S."/>
            <person name="LaButti K."/>
            <person name="Lipzen A."/>
            <person name="Waldron R."/>
            <person name="Moloney N.M."/>
            <person name="Sperisen C."/>
            <person name="Kredics L."/>
            <person name="Vagvoelgyi C."/>
            <person name="Patrignani A."/>
            <person name="Fitzpatrick D."/>
            <person name="Nagy I."/>
            <person name="Doyle S."/>
            <person name="Anderson J.B."/>
            <person name="Grigoriev I.V."/>
            <person name="Gueldener U."/>
            <person name="Muensterkoetter M."/>
            <person name="Nagy L.G."/>
        </authorList>
    </citation>
    <scope>NUCLEOTIDE SEQUENCE [LARGE SCALE GENOMIC DNA]</scope>
    <source>
        <strain evidence="4">Ar21-2</strain>
    </source>
</reference>
<dbReference type="EMBL" id="KZ293646">
    <property type="protein sequence ID" value="PBL00254.1"/>
    <property type="molecule type" value="Genomic_DNA"/>
</dbReference>
<comment type="similarity">
    <text evidence="1">Belongs to the peptidase C14B family.</text>
</comment>
<dbReference type="Pfam" id="PF00656">
    <property type="entry name" value="Peptidase_C14"/>
    <property type="match status" value="1"/>
</dbReference>
<evidence type="ECO:0000256" key="1">
    <source>
        <dbReference type="ARBA" id="ARBA00009005"/>
    </source>
</evidence>
<keyword evidence="4" id="KW-1185">Reference proteome</keyword>
<dbReference type="GO" id="GO:0005737">
    <property type="term" value="C:cytoplasm"/>
    <property type="evidence" value="ECO:0007669"/>
    <property type="project" value="TreeGrafter"/>
</dbReference>
<evidence type="ECO:0000313" key="4">
    <source>
        <dbReference type="Proteomes" id="UP000217790"/>
    </source>
</evidence>
<dbReference type="PANTHER" id="PTHR48104:SF30">
    <property type="entry name" value="METACASPASE-1"/>
    <property type="match status" value="1"/>
</dbReference>
<evidence type="ECO:0000259" key="2">
    <source>
        <dbReference type="Pfam" id="PF00656"/>
    </source>
</evidence>
<dbReference type="InterPro" id="IPR050452">
    <property type="entry name" value="Metacaspase"/>
</dbReference>
<protein>
    <recommendedName>
        <fullName evidence="2">Peptidase C14 caspase domain-containing protein</fullName>
    </recommendedName>
</protein>
<gene>
    <name evidence="3" type="ORF">ARMGADRAFT_369847</name>
</gene>
<name>A0A2H3EJH4_ARMGA</name>
<dbReference type="Gene3D" id="3.40.50.12660">
    <property type="match status" value="1"/>
</dbReference>
<dbReference type="GO" id="GO:0004197">
    <property type="term" value="F:cysteine-type endopeptidase activity"/>
    <property type="evidence" value="ECO:0007669"/>
    <property type="project" value="InterPro"/>
</dbReference>
<dbReference type="OrthoDB" id="3223806at2759"/>
<sequence length="300" mass="34092">MRFLSAVTQAFSGAFFPLVPSQARADSQLHVERQANHDALSPVRKAVLIGIKYTHGPRSKRVHGAHEDVHSTERLLTESYGFRPEDITILMDNDEVKDILKPTRENITRELRALVQDPQPGGAYFVLYAGHCEQLEEPESETGEYEEEDHLNECLVPMDAVRQQDSEADYLDEKKLIVDDEVKSLLVGPIVEVPKARLTTLFDCCHSCTVLDLCHHRCNRTYSLKSKYRRIRRRLNEAFPESGKTILALIEPWTTLALERLHISIPATMKHVKFCDGYCPRINRPEGGNVVGLFPSTFLI</sequence>
<proteinExistence type="inferred from homology"/>
<dbReference type="AlphaFoldDB" id="A0A2H3EJH4"/>
<dbReference type="InterPro" id="IPR011600">
    <property type="entry name" value="Pept_C14_caspase"/>
</dbReference>
<feature type="domain" description="Peptidase C14 caspase" evidence="2">
    <location>
        <begin position="44"/>
        <end position="211"/>
    </location>
</feature>